<evidence type="ECO:0000313" key="3">
    <source>
        <dbReference type="EMBL" id="KAL0478633.1"/>
    </source>
</evidence>
<dbReference type="PROSITE" id="PS50942">
    <property type="entry name" value="ENTH"/>
    <property type="match status" value="1"/>
</dbReference>
<proteinExistence type="predicted"/>
<evidence type="ECO:0000313" key="4">
    <source>
        <dbReference type="EMBL" id="KAL0490886.1"/>
    </source>
</evidence>
<dbReference type="Pfam" id="PF01417">
    <property type="entry name" value="ENTH"/>
    <property type="match status" value="1"/>
</dbReference>
<feature type="region of interest" description="Disordered" evidence="1">
    <location>
        <begin position="187"/>
        <end position="248"/>
    </location>
</feature>
<accession>A0AAW2ZM36</accession>
<feature type="domain" description="ENTH" evidence="2">
    <location>
        <begin position="15"/>
        <end position="151"/>
    </location>
</feature>
<dbReference type="InterPro" id="IPR013809">
    <property type="entry name" value="ENTH"/>
</dbReference>
<name>A0AAW2ZM36_9EUKA</name>
<dbReference type="GO" id="GO:0005768">
    <property type="term" value="C:endosome"/>
    <property type="evidence" value="ECO:0007669"/>
    <property type="project" value="TreeGrafter"/>
</dbReference>
<feature type="compositionally biased region" description="Polar residues" evidence="1">
    <location>
        <begin position="217"/>
        <end position="234"/>
    </location>
</feature>
<dbReference type="SMART" id="SM00273">
    <property type="entry name" value="ENTH"/>
    <property type="match status" value="1"/>
</dbReference>
<dbReference type="PANTHER" id="PTHR12276:SF45">
    <property type="entry name" value="CLATHRIN INTERACTOR 1"/>
    <property type="match status" value="1"/>
</dbReference>
<dbReference type="GO" id="GO:0030276">
    <property type="term" value="F:clathrin binding"/>
    <property type="evidence" value="ECO:0007669"/>
    <property type="project" value="TreeGrafter"/>
</dbReference>
<dbReference type="PANTHER" id="PTHR12276">
    <property type="entry name" value="EPSIN/ENT-RELATED"/>
    <property type="match status" value="1"/>
</dbReference>
<dbReference type="SUPFAM" id="SSF48464">
    <property type="entry name" value="ENTH/VHS domain"/>
    <property type="match status" value="1"/>
</dbReference>
<keyword evidence="5" id="KW-1185">Reference proteome</keyword>
<dbReference type="Gene3D" id="1.25.40.90">
    <property type="match status" value="1"/>
</dbReference>
<protein>
    <submittedName>
        <fullName evidence="4">Epsin</fullName>
    </submittedName>
</protein>
<dbReference type="GO" id="GO:0030125">
    <property type="term" value="C:clathrin vesicle coat"/>
    <property type="evidence" value="ECO:0007669"/>
    <property type="project" value="TreeGrafter"/>
</dbReference>
<dbReference type="GO" id="GO:0005543">
    <property type="term" value="F:phospholipid binding"/>
    <property type="evidence" value="ECO:0007669"/>
    <property type="project" value="TreeGrafter"/>
</dbReference>
<dbReference type="EMBL" id="JAOPGA020000449">
    <property type="protein sequence ID" value="KAL0478633.1"/>
    <property type="molecule type" value="Genomic_DNA"/>
</dbReference>
<feature type="compositionally biased region" description="Basic and acidic residues" evidence="1">
    <location>
        <begin position="194"/>
        <end position="213"/>
    </location>
</feature>
<dbReference type="CDD" id="cd03571">
    <property type="entry name" value="ENTH"/>
    <property type="match status" value="1"/>
</dbReference>
<dbReference type="AlphaFoldDB" id="A0AAW2ZM36"/>
<dbReference type="InterPro" id="IPR008942">
    <property type="entry name" value="ENTH_VHS"/>
</dbReference>
<evidence type="ECO:0000256" key="1">
    <source>
        <dbReference type="SAM" id="MobiDB-lite"/>
    </source>
</evidence>
<evidence type="ECO:0000313" key="5">
    <source>
        <dbReference type="Proteomes" id="UP001431209"/>
    </source>
</evidence>
<dbReference type="Proteomes" id="UP001431209">
    <property type="component" value="Unassembled WGS sequence"/>
</dbReference>
<feature type="compositionally biased region" description="Basic and acidic residues" evidence="1">
    <location>
        <begin position="235"/>
        <end position="248"/>
    </location>
</feature>
<sequence length="362" mass="41297">MSWMSKAMKVYVKSRDSMLYYPMENKVRTITSNQDTSRYNKIRDELVEATYSTAVDQWVQISKALWDRINDEDNWRHPYKALLLLEHLIVFGASKVYDEFSAADCVQELSSLLDYSYISPVDDRDHGKLVRETAKRVLDLIANVKLVNEYRDMARLKRIVCFDPLDGSLVMYGDKVVKRGFHDKDAEYSGSRKPSIDGNEKRLSTEPTSLDKKNKLRTYSASTVEGGTNFTKGSNKTDRDESSSRSENMEDIVAKLQEELDVAYDRLETVKAKYQARLAKKDEEMENMRNEYEERIAYLESQRGHKNIVDRSSAPSTPLDDLLNVTLPSPNSGGADLLELGEPEQPKTVAQKNAAILDSFAL</sequence>
<dbReference type="GO" id="GO:0005886">
    <property type="term" value="C:plasma membrane"/>
    <property type="evidence" value="ECO:0007669"/>
    <property type="project" value="TreeGrafter"/>
</dbReference>
<comment type="caution">
    <text evidence="4">The sequence shown here is derived from an EMBL/GenBank/DDBJ whole genome shotgun (WGS) entry which is preliminary data.</text>
</comment>
<evidence type="ECO:0000259" key="2">
    <source>
        <dbReference type="PROSITE" id="PS50942"/>
    </source>
</evidence>
<dbReference type="GO" id="GO:0006897">
    <property type="term" value="P:endocytosis"/>
    <property type="evidence" value="ECO:0007669"/>
    <property type="project" value="TreeGrafter"/>
</dbReference>
<gene>
    <name evidence="4" type="ORF">AKO1_002590</name>
    <name evidence="3" type="ORF">AKO1_005033</name>
</gene>
<dbReference type="EMBL" id="JAOPGA020001733">
    <property type="protein sequence ID" value="KAL0490886.1"/>
    <property type="molecule type" value="Genomic_DNA"/>
</dbReference>
<organism evidence="4 5">
    <name type="scientific">Acrasis kona</name>
    <dbReference type="NCBI Taxonomy" id="1008807"/>
    <lineage>
        <taxon>Eukaryota</taxon>
        <taxon>Discoba</taxon>
        <taxon>Heterolobosea</taxon>
        <taxon>Tetramitia</taxon>
        <taxon>Eutetramitia</taxon>
        <taxon>Acrasidae</taxon>
        <taxon>Acrasis</taxon>
    </lineage>
</organism>
<reference evidence="4 5" key="1">
    <citation type="submission" date="2024-03" db="EMBL/GenBank/DDBJ databases">
        <title>The Acrasis kona genome and developmental transcriptomes reveal deep origins of eukaryotic multicellular pathways.</title>
        <authorList>
            <person name="Sheikh S."/>
            <person name="Fu C.-J."/>
            <person name="Brown M.W."/>
            <person name="Baldauf S.L."/>
        </authorList>
    </citation>
    <scope>NUCLEOTIDE SEQUENCE [LARGE SCALE GENOMIC DNA]</scope>
    <source>
        <strain evidence="4 5">ATCC MYA-3509</strain>
    </source>
</reference>